<dbReference type="Pfam" id="PF02321">
    <property type="entry name" value="OEP"/>
    <property type="match status" value="2"/>
</dbReference>
<comment type="subcellular location">
    <subcellularLocation>
        <location evidence="1">Cell outer membrane</location>
    </subcellularLocation>
</comment>
<keyword evidence="6" id="KW-0472">Membrane</keyword>
<reference evidence="8 9" key="1">
    <citation type="submission" date="2024-02" db="EMBL/GenBank/DDBJ databases">
        <title>Winogradskyella poriferorum JCM 12885.</title>
        <authorList>
            <person name="Zhang D.-F."/>
            <person name="Fu Z.-Y."/>
        </authorList>
    </citation>
    <scope>NUCLEOTIDE SEQUENCE [LARGE SCALE GENOMIC DNA]</scope>
    <source>
        <strain evidence="8 9">JCM 12885</strain>
    </source>
</reference>
<proteinExistence type="inferred from homology"/>
<evidence type="ECO:0000256" key="1">
    <source>
        <dbReference type="ARBA" id="ARBA00004442"/>
    </source>
</evidence>
<dbReference type="PANTHER" id="PTHR30026">
    <property type="entry name" value="OUTER MEMBRANE PROTEIN TOLC"/>
    <property type="match status" value="1"/>
</dbReference>
<keyword evidence="3" id="KW-0813">Transport</keyword>
<dbReference type="InterPro" id="IPR003423">
    <property type="entry name" value="OMP_efflux"/>
</dbReference>
<name>A0ABU7W4M3_9FLAO</name>
<evidence type="ECO:0000256" key="6">
    <source>
        <dbReference type="ARBA" id="ARBA00023136"/>
    </source>
</evidence>
<dbReference type="EMBL" id="JAZHOU010000002">
    <property type="protein sequence ID" value="MEF3078915.1"/>
    <property type="molecule type" value="Genomic_DNA"/>
</dbReference>
<dbReference type="RefSeq" id="WP_331809690.1">
    <property type="nucleotide sequence ID" value="NZ_JAZHOU010000002.1"/>
</dbReference>
<comment type="caution">
    <text evidence="8">The sequence shown here is derived from an EMBL/GenBank/DDBJ whole genome shotgun (WGS) entry which is preliminary data.</text>
</comment>
<keyword evidence="5" id="KW-0812">Transmembrane</keyword>
<evidence type="ECO:0000313" key="9">
    <source>
        <dbReference type="Proteomes" id="UP001356704"/>
    </source>
</evidence>
<evidence type="ECO:0000256" key="4">
    <source>
        <dbReference type="ARBA" id="ARBA00022452"/>
    </source>
</evidence>
<sequence>MMIKVKKTTAYTFLVILGFLVNVLYAQENNSNKLFKEELTLKSAIDYALNNKAEAIKAKLDVENAEYEIQEVRANLLPQLSGTGGLTYNPLLQKSALPGEILGQPGTTIFAEFGQKWNGSIGAQLTQNLFNQSIFTGLKAAKSSREFYRINQQLTNDEVIEKVATNYYQVYIEQAKLNVIDSSFQNTQKVRQVLQGKYENGLAKKIDIDRLDVELSNIQTKKQEALNALTLQKNTLKFLMGYPIHYEIQLPEPNFQITKMISENEEIDVENINEYKLLTTQEALLNYQKNAIQAEYYPSLSFSANYNYQGLGNDFPIFGGSGSDANWFEVASVGLNLKIPIFNGFLTRSKVRQANIDIEAVKTDIKDTQLAIELNFRNAINEIRVSLINIQNQESNVALSRSVLEDVSNNYYNGLATLTDLLDAQNSFIESKNNLNQSQLNYKIAELQLLKAKGELNTLLN</sequence>
<accession>A0ABU7W4M3</accession>
<dbReference type="Gene3D" id="1.20.1600.10">
    <property type="entry name" value="Outer membrane efflux proteins (OEP)"/>
    <property type="match status" value="1"/>
</dbReference>
<dbReference type="PANTHER" id="PTHR30026:SF20">
    <property type="entry name" value="OUTER MEMBRANE PROTEIN TOLC"/>
    <property type="match status" value="1"/>
</dbReference>
<evidence type="ECO:0000256" key="3">
    <source>
        <dbReference type="ARBA" id="ARBA00022448"/>
    </source>
</evidence>
<gene>
    <name evidence="8" type="ORF">V1468_07865</name>
</gene>
<evidence type="ECO:0000256" key="5">
    <source>
        <dbReference type="ARBA" id="ARBA00022692"/>
    </source>
</evidence>
<keyword evidence="7" id="KW-0998">Cell outer membrane</keyword>
<evidence type="ECO:0000313" key="8">
    <source>
        <dbReference type="EMBL" id="MEF3078915.1"/>
    </source>
</evidence>
<protein>
    <submittedName>
        <fullName evidence="8">TolC family protein</fullName>
    </submittedName>
</protein>
<evidence type="ECO:0000256" key="2">
    <source>
        <dbReference type="ARBA" id="ARBA00007613"/>
    </source>
</evidence>
<keyword evidence="4" id="KW-1134">Transmembrane beta strand</keyword>
<comment type="similarity">
    <text evidence="2">Belongs to the outer membrane factor (OMF) (TC 1.B.17) family.</text>
</comment>
<dbReference type="InterPro" id="IPR051906">
    <property type="entry name" value="TolC-like"/>
</dbReference>
<dbReference type="SUPFAM" id="SSF56954">
    <property type="entry name" value="Outer membrane efflux proteins (OEP)"/>
    <property type="match status" value="1"/>
</dbReference>
<dbReference type="Proteomes" id="UP001356704">
    <property type="component" value="Unassembled WGS sequence"/>
</dbReference>
<keyword evidence="9" id="KW-1185">Reference proteome</keyword>
<evidence type="ECO:0000256" key="7">
    <source>
        <dbReference type="ARBA" id="ARBA00023237"/>
    </source>
</evidence>
<organism evidence="8 9">
    <name type="scientific">Winogradskyella poriferorum</name>
    <dbReference type="NCBI Taxonomy" id="307627"/>
    <lineage>
        <taxon>Bacteria</taxon>
        <taxon>Pseudomonadati</taxon>
        <taxon>Bacteroidota</taxon>
        <taxon>Flavobacteriia</taxon>
        <taxon>Flavobacteriales</taxon>
        <taxon>Flavobacteriaceae</taxon>
        <taxon>Winogradskyella</taxon>
    </lineage>
</organism>